<feature type="compositionally biased region" description="Acidic residues" evidence="1">
    <location>
        <begin position="455"/>
        <end position="465"/>
    </location>
</feature>
<evidence type="ECO:0000256" key="1">
    <source>
        <dbReference type="SAM" id="MobiDB-lite"/>
    </source>
</evidence>
<feature type="compositionally biased region" description="Basic and acidic residues" evidence="1">
    <location>
        <begin position="283"/>
        <end position="295"/>
    </location>
</feature>
<proteinExistence type="predicted"/>
<accession>A0ABP0LP03</accession>
<comment type="caution">
    <text evidence="2">The sequence shown here is derived from an EMBL/GenBank/DDBJ whole genome shotgun (WGS) entry which is preliminary data.</text>
</comment>
<feature type="compositionally biased region" description="Basic and acidic residues" evidence="1">
    <location>
        <begin position="526"/>
        <end position="537"/>
    </location>
</feature>
<organism evidence="2 3">
    <name type="scientific">Durusdinium trenchii</name>
    <dbReference type="NCBI Taxonomy" id="1381693"/>
    <lineage>
        <taxon>Eukaryota</taxon>
        <taxon>Sar</taxon>
        <taxon>Alveolata</taxon>
        <taxon>Dinophyceae</taxon>
        <taxon>Suessiales</taxon>
        <taxon>Symbiodiniaceae</taxon>
        <taxon>Durusdinium</taxon>
    </lineage>
</organism>
<name>A0ABP0LP03_9DINO</name>
<reference evidence="2 3" key="1">
    <citation type="submission" date="2024-02" db="EMBL/GenBank/DDBJ databases">
        <authorList>
            <person name="Chen Y."/>
            <person name="Shah S."/>
            <person name="Dougan E. K."/>
            <person name="Thang M."/>
            <person name="Chan C."/>
        </authorList>
    </citation>
    <scope>NUCLEOTIDE SEQUENCE [LARGE SCALE GENOMIC DNA]</scope>
</reference>
<protein>
    <submittedName>
        <fullName evidence="2">Uncharacterized protein</fullName>
    </submittedName>
</protein>
<feature type="region of interest" description="Disordered" evidence="1">
    <location>
        <begin position="262"/>
        <end position="491"/>
    </location>
</feature>
<dbReference type="EMBL" id="CAXAMM010017236">
    <property type="protein sequence ID" value="CAK9040703.1"/>
    <property type="molecule type" value="Genomic_DNA"/>
</dbReference>
<gene>
    <name evidence="2" type="ORF">SCF082_LOCUS23616</name>
</gene>
<feature type="compositionally biased region" description="Acidic residues" evidence="1">
    <location>
        <begin position="371"/>
        <end position="391"/>
    </location>
</feature>
<feature type="compositionally biased region" description="Basic and acidic residues" evidence="1">
    <location>
        <begin position="477"/>
        <end position="489"/>
    </location>
</feature>
<dbReference type="Proteomes" id="UP001642464">
    <property type="component" value="Unassembled WGS sequence"/>
</dbReference>
<evidence type="ECO:0000313" key="2">
    <source>
        <dbReference type="EMBL" id="CAK9040703.1"/>
    </source>
</evidence>
<keyword evidence="3" id="KW-1185">Reference proteome</keyword>
<feature type="compositionally biased region" description="Basic residues" evidence="1">
    <location>
        <begin position="408"/>
        <end position="444"/>
    </location>
</feature>
<feature type="compositionally biased region" description="Basic and acidic residues" evidence="1">
    <location>
        <begin position="324"/>
        <end position="350"/>
    </location>
</feature>
<feature type="region of interest" description="Disordered" evidence="1">
    <location>
        <begin position="522"/>
        <end position="571"/>
    </location>
</feature>
<sequence length="666" mass="73099">MACSSKDLGKSEGDHGSLAELWEDNRYIRKRLRENDGKLIQWEMGVNAFYDELFSHWNVRLHPRQVVPIVVEDSDDEATDFTHFMVAVKKDPYSLPSPEKVAENEVEVVQETPMKQEIAECKVDSHAGECLAVKSEQPGQDAACASGHMEHVAMDSESAEKPESKEEMSIADIESRMRQLRLAIASRASSQVVADNVETQPLEVAVADTVAESLEKSQKKEFVEIQEKADDSTLKRSLQHQFSAAAGEFDSQLDHMADDSQLDPMVDADRIPPEPEQPAVPKDLPEQSEPCKRELQPVLGNAEPGQVDLRSDEPGSSSCQPKMELSHPEVAEAQLCKEEATGKCEDEPKMELPNPQVAEAGDGKEAVEVQEQPEEVDDLPEEEVAATDADIEPPVISRLEQWAEKPLPKPKRKAAKAKAKPAPKRKAVEKKTKSTGKGKGRGKGKASGDSAIIDLDSDNEEEAEEAGQPKPKQPAKRKADSQPEAVKDLLEDDPEYVPFGALSASGIAAAAAAFGWPVKSVAEKPGAGEKTEVEGTSKRARKPRACKTKPAEAEAQDPNQGQAGEQCAKSFARRSCPKTSPAKERWLAVRDVFEKDLKPLLQGLNFALSAWEVEWWDWCSAAVDHSVRSKDKRCASVHDEALRAAVALEAKKFARENCISDSSEWQ</sequence>
<feature type="compositionally biased region" description="Basic residues" evidence="1">
    <location>
        <begin position="538"/>
        <end position="547"/>
    </location>
</feature>
<evidence type="ECO:0000313" key="3">
    <source>
        <dbReference type="Proteomes" id="UP001642464"/>
    </source>
</evidence>